<protein>
    <submittedName>
        <fullName evidence="3">Uncharacterized protein</fullName>
    </submittedName>
</protein>
<accession>A0A250WPY5</accession>
<evidence type="ECO:0000313" key="3">
    <source>
        <dbReference type="EMBL" id="GAX72759.1"/>
    </source>
</evidence>
<sequence length="2909" mass="307620">MNKKEGSRGIASEDVSDSKQESSFPSRTNILQASHAISESHHADEQQPTSSSWNLIATNPLAHAHALVTIASEPVDVNVAAQQRPLPSYMRVERFREGLSHSDYEEVVIEPVIRHLDVNDAELQARIQVEINNLYEFFRGLYDQDQKEISGLQAQLHSKQLEIKRLRGGKLVNEATSQLGRGNDTDVENPDQHKIKSSKADGTLPSSDRKEVEQGPAAQYSHPTAILFLPPHVATRPTYFKWATWLWSRFRRNQLLWLIILLAFLAILAIGLLAGLLAPRHSGSPGPSFVASGYLTLNGSSGSTFVSFQALSPVSEGLYYVVIPNSTLTQRKLLQALDLATISSADVINLVHGVSRGPLAALAAACGVRFLTSSQPYTLTVDSVPIASSLECRQLVTDAASVNSANRCLACPELHPLVPYVVLATTPSSSDHTKIVTFTTAQNSLLPPPPPPPPPPVAPPQPAPPSPHPPPQFPPMTPSPYPSPPLAISPPATPSLRNPPAFPPPTAPLFKSSPIVTASSEASVDITFQTNAPGTILYAITYPQVFARAGNVYSTFEGTAPADLPLVGSNPPWAGGVIASGSITVTQPGVNYTCRIGLDDGSFPCGLCGPENSCVLPAPCWDTLCSVSEQALSPNTTYLVYLSTLSSDGIFNSGPPIALSPVTTDLSSIPPQLSNLTKVDSQIGPYSFAVDHVQQDKQGFIYLLVTMPFNQTTQLASQSATPFIPVRSSTITATKRHLLHKLGNHNASEVAHRLLAQTSASSTPGLTHFGFTPFLPPQPAGASSAAWEPPSVAELSCDSAWVVSNFLDTSSEALVYQDCLSVVNISEYGQYSVTQLQNNTLYNVKVITSDIFYNNILYLAEVVTVDLTPPVFVKIIQSAGFTNFTLVPELDKAGYIYAFVLTQQQASNTTLTVGWPPAVMGPYVAYQYCEALTAPYQCQLTFLDGLTSNTNYLVYLLAKDTTANIQQNFTVLLLHTDDNNPPQWLDYGVIASGFSANFSVLLNKPCIVSYQYGLTSELSSCPVVEQIYSEAPPPGTHGVTVGKPFLFSSLSRVTTTINKLQDASNYTLCIAAQDTTTFKNKQLVPLQLFFSTPDVTPPVLHVIIVAGTDGNVTCDRLSSYTCGFEFLTGLNKPGSAGFVLYEGNSTSLLLDRSSIITSQEILAQNPVHLMLNGSIIPYTYGNFSLPKAYVSHNTTIMNLPDNSSFVLLVAAQDTFGNINQTVQQFTFTTPDVTPPVFLADSGISLNDSSIAISATLNKSSCTISYVVVPSPSTTPSVIEVFALQAAQGAVPTSTGTFLAPTANISATANATGLTGGMYYDIYLVAVDGLGNKQNAVTSILAVRTVDTVPPVILAFSALYQPPSNMYTITIATSKPGTLYYLGINPGESAPVMPVNLLLPSYGNFSGSASLPEAYTNTSVTLCVADGQILHLYGLVQDEEGTLPPRHIPNNSTIVKASLQLLSPMTSRTCPAASFLSALRFTPSLSSAMAGFPIGPLIPTFNNETLGSNVVSWSQSFGAFMMQPSGGSSDSRVVLSAGTVPLDSFSFMTSGSQPAFAKALLRTPTLYAEDNDSAGQSLGLAIQLFDSQSRTWVSTQGLSALPILSLPPSMGSSSQGSSSQVVLPSCSLSSSLPVGSGVGNCFGAVPLSSFPGAGSSATANVTLKVYIGSNLVTISDPIPLILLGAPIHPVLNPPTSAPGLLMTLPYRPIHEGEVFKVTLTAVVSGNTPMWGFNVPLTFDSTRVLYISSRSSVLWSQLFVSMVPIGDSTTSLYLTCTTALGSSSMYIGPSVTLVDVYFSLIASDLTGQVPVVAIANGATLYPFQNVTIQVNDVRSGLQTDGSGYIMAAPTENVGMLAWSQNYDLLNTAVFNNVNVASPISAVVITSYPISLSSILMTPVTPDVCVVESTAPGSGSSSSTSAFDLSKTGCTVLVMATHSAAVKGAVIAAHVSSLSLVANVSIQVWFPKDFNLTSDDTMLNRILPLNAAPIPAGCVGIYQTSALHLYVTWSNGGGSEADSVNNVDVTADCTFTSQVPSRVQVLGTSIRGLGSMDLVNVTLSSYNALAQASILVNVSDKAVCMMGMTTLAVTGFNFTVQSSTLNSSTIDLQQTLTLGMIPQQELTWIGDTANVRTLVTYSDGNVADVTDMSKISARTLSVPNLFYLGTNSTYNSPQLYLNASVGDPTICGPGLTSTWSLCSSIPMASSNGTVSINIPNPLAISVLNVAPWIAIPGEAASLVSHPRRGSLTVIPGEAASLSPINVPTSTPLSALVSFSDGSVHDFTQSSSTVFTVTSGSGLCQIIEGSSGVPTLVTQSSAVSSGICTLEAQISFPRFQTLLQYNQTKVIVVSQLNLYNLAPNASAAPNTNTTLAPSPVIPSYPIRFLQCDWSNYETRTIWVLAQLSNCSVAATLPGGSGCILYDLNGDIASSAVHLSLAMNSVASLVVNPLLPQGSPSNLIVPNQAGTTTLTATFAELSTVVTLSVEETFLPGWPKVVKIENTSFVVLANMSAAYTLTGLVVTSNQLTVLDTDFPSAASVEVIGTPLMNASSLYEGGFIYSLDVTGLTPATNYSVLLTVRSSDILVSTVIVITGVLTPNTIAPTFTSLGPLQNLMSGTQTFTASVPVTVDKASTVSFAMYWNTPCISGQPTENEVLTGGSLSSATCNCTPSTLCAPVDTGVSSVVAGKLNYTLSLQAPLPTNPYSFLNGATQSQLTCVAINVTQFASMQLSMYIVAQDQLPNYKGWDVNCSAPVNTSSTIGSCTAAAYAPCSDSAPANQVTNVQLLPYHVSNITNMSVSVPWEQAAVVPISLQDNMLLVFNNKTTAVSSNGLTVTFSFQTNRAALVYYRLVINVNVILFYGAFPIYDPSSVYNVTVQRSCSGDALSVASYGFWYWASDIYGRQTDLVITPVTLQG</sequence>
<keyword evidence="2" id="KW-0812">Transmembrane</keyword>
<dbReference type="OrthoDB" id="537551at2759"/>
<keyword evidence="4" id="KW-1185">Reference proteome</keyword>
<reference evidence="3 4" key="1">
    <citation type="submission" date="2017-08" db="EMBL/GenBank/DDBJ databases">
        <title>Acidophilic green algal genome provides insights into adaptation to an acidic environment.</title>
        <authorList>
            <person name="Hirooka S."/>
            <person name="Hirose Y."/>
            <person name="Kanesaki Y."/>
            <person name="Higuchi S."/>
            <person name="Fujiwara T."/>
            <person name="Onuma R."/>
            <person name="Era A."/>
            <person name="Ohbayashi R."/>
            <person name="Uzuka A."/>
            <person name="Nozaki H."/>
            <person name="Yoshikawa H."/>
            <person name="Miyagishima S.Y."/>
        </authorList>
    </citation>
    <scope>NUCLEOTIDE SEQUENCE [LARGE SCALE GENOMIC DNA]</scope>
    <source>
        <strain evidence="3 4">NIES-2499</strain>
    </source>
</reference>
<dbReference type="Proteomes" id="UP000232323">
    <property type="component" value="Unassembled WGS sequence"/>
</dbReference>
<dbReference type="EMBL" id="BEGY01000001">
    <property type="protein sequence ID" value="GAX72759.1"/>
    <property type="molecule type" value="Genomic_DNA"/>
</dbReference>
<proteinExistence type="predicted"/>
<feature type="transmembrane region" description="Helical" evidence="2">
    <location>
        <begin position="255"/>
        <end position="278"/>
    </location>
</feature>
<feature type="compositionally biased region" description="Pro residues" evidence="1">
    <location>
        <begin position="446"/>
        <end position="493"/>
    </location>
</feature>
<gene>
    <name evidence="3" type="ORF">CEUSTIGMA_g215.t1</name>
</gene>
<evidence type="ECO:0000256" key="2">
    <source>
        <dbReference type="SAM" id="Phobius"/>
    </source>
</evidence>
<evidence type="ECO:0000256" key="1">
    <source>
        <dbReference type="SAM" id="MobiDB-lite"/>
    </source>
</evidence>
<keyword evidence="2" id="KW-0472">Membrane</keyword>
<name>A0A250WPY5_9CHLO</name>
<feature type="region of interest" description="Disordered" evidence="1">
    <location>
        <begin position="442"/>
        <end position="506"/>
    </location>
</feature>
<organism evidence="3 4">
    <name type="scientific">Chlamydomonas eustigma</name>
    <dbReference type="NCBI Taxonomy" id="1157962"/>
    <lineage>
        <taxon>Eukaryota</taxon>
        <taxon>Viridiplantae</taxon>
        <taxon>Chlorophyta</taxon>
        <taxon>core chlorophytes</taxon>
        <taxon>Chlorophyceae</taxon>
        <taxon>CS clade</taxon>
        <taxon>Chlamydomonadales</taxon>
        <taxon>Chlamydomonadaceae</taxon>
        <taxon>Chlamydomonas</taxon>
    </lineage>
</organism>
<feature type="region of interest" description="Disordered" evidence="1">
    <location>
        <begin position="1"/>
        <end position="31"/>
    </location>
</feature>
<evidence type="ECO:0000313" key="4">
    <source>
        <dbReference type="Proteomes" id="UP000232323"/>
    </source>
</evidence>
<comment type="caution">
    <text evidence="3">The sequence shown here is derived from an EMBL/GenBank/DDBJ whole genome shotgun (WGS) entry which is preliminary data.</text>
</comment>
<feature type="region of interest" description="Disordered" evidence="1">
    <location>
        <begin position="174"/>
        <end position="216"/>
    </location>
</feature>
<feature type="compositionally biased region" description="Polar residues" evidence="1">
    <location>
        <begin position="21"/>
        <end position="31"/>
    </location>
</feature>
<keyword evidence="2" id="KW-1133">Transmembrane helix</keyword>